<evidence type="ECO:0000259" key="7">
    <source>
        <dbReference type="PROSITE" id="PS50055"/>
    </source>
</evidence>
<evidence type="ECO:0000256" key="4">
    <source>
        <dbReference type="ARBA" id="ARBA00022912"/>
    </source>
</evidence>
<feature type="chain" id="PRO_5041392140" description="protein-tyrosine-phosphatase" evidence="6">
    <location>
        <begin position="17"/>
        <end position="665"/>
    </location>
</feature>
<keyword evidence="3" id="KW-0378">Hydrolase</keyword>
<comment type="caution">
    <text evidence="9">The sequence shown here is derived from an EMBL/GenBank/DDBJ whole genome shotgun (WGS) entry which is preliminary data.</text>
</comment>
<protein>
    <recommendedName>
        <fullName evidence="2">protein-tyrosine-phosphatase</fullName>
        <ecNumber evidence="2">3.1.3.48</ecNumber>
    </recommendedName>
</protein>
<evidence type="ECO:0000313" key="10">
    <source>
        <dbReference type="Proteomes" id="UP001168821"/>
    </source>
</evidence>
<dbReference type="SUPFAM" id="SSF52799">
    <property type="entry name" value="(Phosphotyrosine protein) phosphatases II"/>
    <property type="match status" value="1"/>
</dbReference>
<dbReference type="EC" id="3.1.3.48" evidence="2"/>
<feature type="transmembrane region" description="Helical" evidence="5">
    <location>
        <begin position="344"/>
        <end position="366"/>
    </location>
</feature>
<dbReference type="InterPro" id="IPR016130">
    <property type="entry name" value="Tyr_Pase_AS"/>
</dbReference>
<dbReference type="EMBL" id="JALNTZ010000008">
    <property type="protein sequence ID" value="KAJ3642751.1"/>
    <property type="molecule type" value="Genomic_DNA"/>
</dbReference>
<sequence>MNHCIILFILWKTVDCKNYCVVSANNTRGLFIFNSKPMVDHHDKDDTHVDSTSKYTLSSENVTSGWTSLNSLENSIVDDPVIDERWETFMNNHGSTQQDFHGVLRRNVSMFLSVRIRNSSNSSTTTELSESKWYHLKSNASGITICENDTFLNTNLTILQLYNKYSKSVWKIHKYDYFYTTNNTAHSVIYSNNRDCSNHSLCFFIYTAACKKCNMSVKIVSNDGRNQVILDDKISGEEKWTRKEICVKNVSSCYNITIQTEGPKDGFWSIYPTLYVAVPPSINCSSYVRYIELQDDSYLCEDSASTSIKSVPTKSKECAVDNKNQTNSSNYVDNSLQQTPIPIYWWYLAALFTTLIIIIIPLLSFIHSKKKKKYLQGDAENLLENSATKEETNFSIKRIDFSEYVQRERSSNFTRLRTQFSTIPDSYLSDCSDGKKRNNVAKNRRPDIVPYNYNRVRLKNTGKYFKGDYINASYVQGPSNYREYIIAQNPQTNTIGDFWAMIWQKRVTYCVMITGEHENYLRYWPNLSEKYVVYDDFQIILMEEYNYTFFQKNRLSVTRQSERREISILHYYAWKDDDLSRILAFVDRLQKIPHYSAPTLFHCLDGTGRSGLAVLCDIVLRSLPITGSINICHVATMLIKSRINAINSQQYIFAYLVINDLLKKY</sequence>
<keyword evidence="6" id="KW-0732">Signal</keyword>
<evidence type="ECO:0000256" key="5">
    <source>
        <dbReference type="SAM" id="Phobius"/>
    </source>
</evidence>
<dbReference type="Proteomes" id="UP001168821">
    <property type="component" value="Unassembled WGS sequence"/>
</dbReference>
<feature type="domain" description="Tyrosine-protein phosphatase" evidence="7">
    <location>
        <begin position="416"/>
        <end position="661"/>
    </location>
</feature>
<dbReference type="CDD" id="cd00047">
    <property type="entry name" value="PTPc"/>
    <property type="match status" value="1"/>
</dbReference>
<dbReference type="PRINTS" id="PR00700">
    <property type="entry name" value="PRTYPHPHTASE"/>
</dbReference>
<accession>A0AA38HSA0</accession>
<dbReference type="InterPro" id="IPR000387">
    <property type="entry name" value="Tyr_Pase_dom"/>
</dbReference>
<evidence type="ECO:0000256" key="6">
    <source>
        <dbReference type="SAM" id="SignalP"/>
    </source>
</evidence>
<dbReference type="InterPro" id="IPR029021">
    <property type="entry name" value="Prot-tyrosine_phosphatase-like"/>
</dbReference>
<dbReference type="PANTHER" id="PTHR19134">
    <property type="entry name" value="RECEPTOR-TYPE TYROSINE-PROTEIN PHOSPHATASE"/>
    <property type="match status" value="1"/>
</dbReference>
<feature type="signal peptide" evidence="6">
    <location>
        <begin position="1"/>
        <end position="16"/>
    </location>
</feature>
<dbReference type="SMART" id="SM00194">
    <property type="entry name" value="PTPc"/>
    <property type="match status" value="1"/>
</dbReference>
<keyword evidence="4" id="KW-0904">Protein phosphatase</keyword>
<dbReference type="AlphaFoldDB" id="A0AA38HSA0"/>
<evidence type="ECO:0000313" key="9">
    <source>
        <dbReference type="EMBL" id="KAJ3642751.1"/>
    </source>
</evidence>
<dbReference type="PROSITE" id="PS50056">
    <property type="entry name" value="TYR_PHOSPHATASE_2"/>
    <property type="match status" value="1"/>
</dbReference>
<dbReference type="Pfam" id="PF00102">
    <property type="entry name" value="Y_phosphatase"/>
    <property type="match status" value="1"/>
</dbReference>
<organism evidence="9 10">
    <name type="scientific">Zophobas morio</name>
    <dbReference type="NCBI Taxonomy" id="2755281"/>
    <lineage>
        <taxon>Eukaryota</taxon>
        <taxon>Metazoa</taxon>
        <taxon>Ecdysozoa</taxon>
        <taxon>Arthropoda</taxon>
        <taxon>Hexapoda</taxon>
        <taxon>Insecta</taxon>
        <taxon>Pterygota</taxon>
        <taxon>Neoptera</taxon>
        <taxon>Endopterygota</taxon>
        <taxon>Coleoptera</taxon>
        <taxon>Polyphaga</taxon>
        <taxon>Cucujiformia</taxon>
        <taxon>Tenebrionidae</taxon>
        <taxon>Zophobas</taxon>
    </lineage>
</organism>
<reference evidence="9" key="1">
    <citation type="journal article" date="2023" name="G3 (Bethesda)">
        <title>Whole genome assemblies of Zophobas morio and Tenebrio molitor.</title>
        <authorList>
            <person name="Kaur S."/>
            <person name="Stinson S.A."/>
            <person name="diCenzo G.C."/>
        </authorList>
    </citation>
    <scope>NUCLEOTIDE SEQUENCE</scope>
    <source>
        <strain evidence="9">QUZm001</strain>
    </source>
</reference>
<evidence type="ECO:0000259" key="8">
    <source>
        <dbReference type="PROSITE" id="PS50056"/>
    </source>
</evidence>
<dbReference type="SMART" id="SM00404">
    <property type="entry name" value="PTPc_motif"/>
    <property type="match status" value="1"/>
</dbReference>
<keyword evidence="5" id="KW-0472">Membrane</keyword>
<dbReference type="PROSITE" id="PS50055">
    <property type="entry name" value="TYR_PHOSPHATASE_PTP"/>
    <property type="match status" value="1"/>
</dbReference>
<dbReference type="GO" id="GO:0004725">
    <property type="term" value="F:protein tyrosine phosphatase activity"/>
    <property type="evidence" value="ECO:0007669"/>
    <property type="project" value="UniProtKB-EC"/>
</dbReference>
<dbReference type="PANTHER" id="PTHR19134:SF562">
    <property type="entry name" value="PROTEIN-TYROSINE-PHOSPHATASE"/>
    <property type="match status" value="1"/>
</dbReference>
<comment type="similarity">
    <text evidence="1">Belongs to the protein-tyrosine phosphatase family.</text>
</comment>
<keyword evidence="5" id="KW-1133">Transmembrane helix</keyword>
<keyword evidence="10" id="KW-1185">Reference proteome</keyword>
<name>A0AA38HSA0_9CUCU</name>
<feature type="domain" description="Tyrosine specific protein phosphatases" evidence="8">
    <location>
        <begin position="583"/>
        <end position="653"/>
    </location>
</feature>
<dbReference type="InterPro" id="IPR003595">
    <property type="entry name" value="Tyr_Pase_cat"/>
</dbReference>
<dbReference type="InterPro" id="IPR050348">
    <property type="entry name" value="Protein-Tyr_Phosphatase"/>
</dbReference>
<keyword evidence="5" id="KW-0812">Transmembrane</keyword>
<evidence type="ECO:0000256" key="1">
    <source>
        <dbReference type="ARBA" id="ARBA00009580"/>
    </source>
</evidence>
<dbReference type="GO" id="GO:0008045">
    <property type="term" value="P:motor neuron axon guidance"/>
    <property type="evidence" value="ECO:0007669"/>
    <property type="project" value="TreeGrafter"/>
</dbReference>
<dbReference type="PROSITE" id="PS00383">
    <property type="entry name" value="TYR_PHOSPHATASE_1"/>
    <property type="match status" value="1"/>
</dbReference>
<dbReference type="Gene3D" id="3.90.190.10">
    <property type="entry name" value="Protein tyrosine phosphatase superfamily"/>
    <property type="match status" value="1"/>
</dbReference>
<proteinExistence type="inferred from homology"/>
<evidence type="ECO:0000256" key="2">
    <source>
        <dbReference type="ARBA" id="ARBA00013064"/>
    </source>
</evidence>
<evidence type="ECO:0000256" key="3">
    <source>
        <dbReference type="ARBA" id="ARBA00022801"/>
    </source>
</evidence>
<dbReference type="InterPro" id="IPR000242">
    <property type="entry name" value="PTP_cat"/>
</dbReference>
<gene>
    <name evidence="9" type="ORF">Zmor_025508</name>
</gene>